<keyword evidence="3" id="KW-1185">Reference proteome</keyword>
<evidence type="ECO:0000256" key="1">
    <source>
        <dbReference type="SAM" id="MobiDB-lite"/>
    </source>
</evidence>
<proteinExistence type="predicted"/>
<accession>A0ABD2Q1V3</accession>
<name>A0ABD2Q1V3_9PLAT</name>
<organism evidence="2 3">
    <name type="scientific">Cichlidogyrus casuarinus</name>
    <dbReference type="NCBI Taxonomy" id="1844966"/>
    <lineage>
        <taxon>Eukaryota</taxon>
        <taxon>Metazoa</taxon>
        <taxon>Spiralia</taxon>
        <taxon>Lophotrochozoa</taxon>
        <taxon>Platyhelminthes</taxon>
        <taxon>Monogenea</taxon>
        <taxon>Monopisthocotylea</taxon>
        <taxon>Dactylogyridea</taxon>
        <taxon>Ancyrocephalidae</taxon>
        <taxon>Cichlidogyrus</taxon>
    </lineage>
</organism>
<sequence>MYQRWKDQLKLRELNKGKNEQILRMPDSVKWTNNFEPLETKIKSLQWPEIFVDEQKSNFRRTKLHNMEEQQIRAAMKDNPMMSNMQSGFCSEESDVSLGLSM</sequence>
<gene>
    <name evidence="2" type="ORF">Ciccas_008703</name>
</gene>
<dbReference type="AlphaFoldDB" id="A0ABD2Q1V3"/>
<dbReference type="Proteomes" id="UP001626550">
    <property type="component" value="Unassembled WGS sequence"/>
</dbReference>
<evidence type="ECO:0000313" key="3">
    <source>
        <dbReference type="Proteomes" id="UP001626550"/>
    </source>
</evidence>
<dbReference type="EMBL" id="JBJKFK010001589">
    <property type="protein sequence ID" value="KAL3312701.1"/>
    <property type="molecule type" value="Genomic_DNA"/>
</dbReference>
<feature type="region of interest" description="Disordered" evidence="1">
    <location>
        <begin position="77"/>
        <end position="102"/>
    </location>
</feature>
<protein>
    <submittedName>
        <fullName evidence="2">Uncharacterized protein</fullName>
    </submittedName>
</protein>
<evidence type="ECO:0000313" key="2">
    <source>
        <dbReference type="EMBL" id="KAL3312701.1"/>
    </source>
</evidence>
<comment type="caution">
    <text evidence="2">The sequence shown here is derived from an EMBL/GenBank/DDBJ whole genome shotgun (WGS) entry which is preliminary data.</text>
</comment>
<reference evidence="2 3" key="1">
    <citation type="submission" date="2024-11" db="EMBL/GenBank/DDBJ databases">
        <title>Adaptive evolution of stress response genes in parasites aligns with host niche diversity.</title>
        <authorList>
            <person name="Hahn C."/>
            <person name="Resl P."/>
        </authorList>
    </citation>
    <scope>NUCLEOTIDE SEQUENCE [LARGE SCALE GENOMIC DNA]</scope>
    <source>
        <strain evidence="2">EGGRZ-B1_66</strain>
        <tissue evidence="2">Body</tissue>
    </source>
</reference>